<dbReference type="WBParaSite" id="Pan_g19375.t1">
    <property type="protein sequence ID" value="Pan_g19375.t1"/>
    <property type="gene ID" value="Pan_g19375"/>
</dbReference>
<dbReference type="AlphaFoldDB" id="A0A7E4VCM0"/>
<organism evidence="3 4">
    <name type="scientific">Panagrellus redivivus</name>
    <name type="common">Microworm</name>
    <dbReference type="NCBI Taxonomy" id="6233"/>
    <lineage>
        <taxon>Eukaryota</taxon>
        <taxon>Metazoa</taxon>
        <taxon>Ecdysozoa</taxon>
        <taxon>Nematoda</taxon>
        <taxon>Chromadorea</taxon>
        <taxon>Rhabditida</taxon>
        <taxon>Tylenchina</taxon>
        <taxon>Panagrolaimomorpha</taxon>
        <taxon>Panagrolaimoidea</taxon>
        <taxon>Panagrolaimidae</taxon>
        <taxon>Panagrellus</taxon>
    </lineage>
</organism>
<proteinExistence type="predicted"/>
<evidence type="ECO:0000313" key="3">
    <source>
        <dbReference type="Proteomes" id="UP000492821"/>
    </source>
</evidence>
<keyword evidence="2" id="KW-1133">Transmembrane helix</keyword>
<dbReference type="Proteomes" id="UP000492821">
    <property type="component" value="Unassembled WGS sequence"/>
</dbReference>
<reference evidence="4" key="2">
    <citation type="submission" date="2020-10" db="UniProtKB">
        <authorList>
            <consortium name="WormBaseParasite"/>
        </authorList>
    </citation>
    <scope>IDENTIFICATION</scope>
</reference>
<evidence type="ECO:0000256" key="1">
    <source>
        <dbReference type="SAM" id="MobiDB-lite"/>
    </source>
</evidence>
<protein>
    <submittedName>
        <fullName evidence="4">Uncharacterized protein</fullName>
    </submittedName>
</protein>
<keyword evidence="2" id="KW-0472">Membrane</keyword>
<feature type="transmembrane region" description="Helical" evidence="2">
    <location>
        <begin position="226"/>
        <end position="250"/>
    </location>
</feature>
<reference evidence="3" key="1">
    <citation type="journal article" date="2013" name="Genetics">
        <title>The draft genome and transcriptome of Panagrellus redivivus are shaped by the harsh demands of a free-living lifestyle.</title>
        <authorList>
            <person name="Srinivasan J."/>
            <person name="Dillman A.R."/>
            <person name="Macchietto M.G."/>
            <person name="Heikkinen L."/>
            <person name="Lakso M."/>
            <person name="Fracchia K.M."/>
            <person name="Antoshechkin I."/>
            <person name="Mortazavi A."/>
            <person name="Wong G."/>
            <person name="Sternberg P.W."/>
        </authorList>
    </citation>
    <scope>NUCLEOTIDE SEQUENCE [LARGE SCALE GENOMIC DNA]</scope>
    <source>
        <strain evidence="3">MT8872</strain>
    </source>
</reference>
<keyword evidence="2" id="KW-0812">Transmembrane</keyword>
<name>A0A7E4VCM0_PANRE</name>
<feature type="compositionally biased region" description="Polar residues" evidence="1">
    <location>
        <begin position="198"/>
        <end position="211"/>
    </location>
</feature>
<evidence type="ECO:0000313" key="4">
    <source>
        <dbReference type="WBParaSite" id="Pan_g19375.t1"/>
    </source>
</evidence>
<feature type="region of interest" description="Disordered" evidence="1">
    <location>
        <begin position="131"/>
        <end position="211"/>
    </location>
</feature>
<keyword evidence="3" id="KW-1185">Reference proteome</keyword>
<accession>A0A7E4VCM0</accession>
<evidence type="ECO:0000256" key="2">
    <source>
        <dbReference type="SAM" id="Phobius"/>
    </source>
</evidence>
<sequence>MSSTNPVSVERRQTIGPQTFRRLSTTAANMFSRQGSIDANADQNFYNRENKQKTQTSSGFTTHTVSPIKVQVTPAEPRASITGELTGSRNPEPIRVTRRQTDAAVNRKMTPPVILQPEAMDTVSAYPEAVRNVRPRPPSPIQEETTTDENSMTTNQTTSNVPPSHHRFRLPPLKIANTGQNGGDSAKPTVATLASPPKNMTSVGVPSKPRNTIVSDPRTNVSQYRVLLKCSFVVFFLSIPVIIFIIMMALSGGFAPFQTDLTNGTNYTISNSGNNETATPIGAST</sequence>
<feature type="compositionally biased region" description="Polar residues" evidence="1">
    <location>
        <begin position="142"/>
        <end position="162"/>
    </location>
</feature>